<dbReference type="HOGENOM" id="CLU_073005_0_0_9"/>
<dbReference type="EMBL" id="ADLQ01000024">
    <property type="protein sequence ID" value="EGA95162.1"/>
    <property type="molecule type" value="Genomic_DNA"/>
</dbReference>
<proteinExistence type="predicted"/>
<dbReference type="Pfam" id="PF10646">
    <property type="entry name" value="Germane"/>
    <property type="match status" value="2"/>
</dbReference>
<sequence length="306" mass="33958">MKRLLYLTAVFLMCAGICGCGQKEKNQTPEDGTYRIYYLNSTRTKLASVEYKTETTDQETLIGELAGQILAAPDNPDYQAALGEKVILLDIRKEENVLYLNFNKDYTAMKPTREILCRAALAKTFTQVAGIDYISINCDGQPLLDQQGNPVGAFSASDFVESISDVNSFERVELKLYFANEKKDLLVPETREVIHNVNTSLERLVVEQLIAGSQTGASPVLPKDTRILNVSLTDNICYVNLDSTFLNGEVEAADYIPVYALVNSLTELQTVNKVQITVNGSANVAYRNVISLAAPLEREEKYVESK</sequence>
<dbReference type="RefSeq" id="WP_003498900.1">
    <property type="nucleotide sequence ID" value="NZ_GL834306.1"/>
</dbReference>
<dbReference type="eggNOG" id="COG5401">
    <property type="taxonomic scope" value="Bacteria"/>
</dbReference>
<organism evidence="2 3">
    <name type="scientific">Clostridium symbiosum (strain WAL-14163)</name>
    <dbReference type="NCBI Taxonomy" id="742740"/>
    <lineage>
        <taxon>Bacteria</taxon>
        <taxon>Bacillati</taxon>
        <taxon>Bacillota</taxon>
        <taxon>Clostridia</taxon>
        <taxon>Lachnospirales</taxon>
        <taxon>Lachnospiraceae</taxon>
        <taxon>Otoolea</taxon>
    </lineage>
</organism>
<protein>
    <submittedName>
        <fullName evidence="2">Spore germination protein</fullName>
    </submittedName>
</protein>
<dbReference type="SMART" id="SM00909">
    <property type="entry name" value="Germane"/>
    <property type="match status" value="2"/>
</dbReference>
<accession>E7GJ54</accession>
<dbReference type="AlphaFoldDB" id="E7GJ54"/>
<dbReference type="InterPro" id="IPR019606">
    <property type="entry name" value="GerMN"/>
</dbReference>
<keyword evidence="3" id="KW-1185">Reference proteome</keyword>
<evidence type="ECO:0000313" key="3">
    <source>
        <dbReference type="Proteomes" id="UP000002970"/>
    </source>
</evidence>
<dbReference type="PROSITE" id="PS51257">
    <property type="entry name" value="PROKAR_LIPOPROTEIN"/>
    <property type="match status" value="1"/>
</dbReference>
<evidence type="ECO:0000313" key="2">
    <source>
        <dbReference type="EMBL" id="EGA95162.1"/>
    </source>
</evidence>
<name>E7GJ54_CLOS6</name>
<reference evidence="2 3" key="1">
    <citation type="submission" date="2010-12" db="EMBL/GenBank/DDBJ databases">
        <title>The Genome Sequence of Clostridium symbiosum strain WAL-14163.</title>
        <authorList>
            <person name="Earl A."/>
            <person name="Ward D."/>
            <person name="Feldgarden M."/>
            <person name="Gevers D."/>
            <person name="Finegold S.M."/>
            <person name="Summanen P.H."/>
            <person name="Molitoris D.R."/>
            <person name="Vaisanen M.L."/>
            <person name="Daigneault M."/>
            <person name="Young S.K."/>
            <person name="Zeng Q."/>
            <person name="Gargeya S."/>
            <person name="Fitzgerald M."/>
            <person name="Haas B."/>
            <person name="Abouelleil A."/>
            <person name="Alvarado L."/>
            <person name="Arachchi H.M."/>
            <person name="Berlin A."/>
            <person name="Brown A."/>
            <person name="Chapman S.B."/>
            <person name="Chen Z."/>
            <person name="Dunbar C."/>
            <person name="Freedman E."/>
            <person name="Gearin G."/>
            <person name="Gellesch M."/>
            <person name="Goldberg J."/>
            <person name="Griggs A."/>
            <person name="Gujja S."/>
            <person name="Heilman E."/>
            <person name="Heiman D."/>
            <person name="Howarth C."/>
            <person name="Larson L."/>
            <person name="Lui A."/>
            <person name="MacDonald P.J.P."/>
            <person name="Mehta T."/>
            <person name="Montmayeur A."/>
            <person name="Murphy C."/>
            <person name="Neiman D."/>
            <person name="Pearson M."/>
            <person name="Priest M."/>
            <person name="Roberts A."/>
            <person name="Saif S."/>
            <person name="Shea T."/>
            <person name="Shenoy N."/>
            <person name="Sisk P."/>
            <person name="Stolte C."/>
            <person name="Sykes S."/>
            <person name="White J."/>
            <person name="Yandava C."/>
            <person name="Nusbaum C."/>
            <person name="Birren B."/>
        </authorList>
    </citation>
    <scope>NUCLEOTIDE SEQUENCE [LARGE SCALE GENOMIC DNA]</scope>
    <source>
        <strain evidence="2 3">WAL-14163</strain>
    </source>
</reference>
<dbReference type="Proteomes" id="UP000002970">
    <property type="component" value="Unassembled WGS sequence"/>
</dbReference>
<gene>
    <name evidence="2" type="ORF">HMPREF9474_00947</name>
</gene>
<evidence type="ECO:0000259" key="1">
    <source>
        <dbReference type="SMART" id="SM00909"/>
    </source>
</evidence>
<feature type="domain" description="GerMN" evidence="1">
    <location>
        <begin position="202"/>
        <end position="287"/>
    </location>
</feature>
<feature type="domain" description="GerMN" evidence="1">
    <location>
        <begin position="62"/>
        <end position="147"/>
    </location>
</feature>
<comment type="caution">
    <text evidence="2">The sequence shown here is derived from an EMBL/GenBank/DDBJ whole genome shotgun (WGS) entry which is preliminary data.</text>
</comment>
<dbReference type="STRING" id="1512.GCA_900049235_01035"/>